<organism evidence="2 3">
    <name type="scientific">Hyaloscypha hepaticicola</name>
    <dbReference type="NCBI Taxonomy" id="2082293"/>
    <lineage>
        <taxon>Eukaryota</taxon>
        <taxon>Fungi</taxon>
        <taxon>Dikarya</taxon>
        <taxon>Ascomycota</taxon>
        <taxon>Pezizomycotina</taxon>
        <taxon>Leotiomycetes</taxon>
        <taxon>Helotiales</taxon>
        <taxon>Hyaloscyphaceae</taxon>
        <taxon>Hyaloscypha</taxon>
    </lineage>
</organism>
<dbReference type="PANTHER" id="PTHR35910">
    <property type="entry name" value="2EXR DOMAIN-CONTAINING PROTEIN"/>
    <property type="match status" value="1"/>
</dbReference>
<gene>
    <name evidence="2" type="ORF">NA56DRAFT_703897</name>
</gene>
<dbReference type="Pfam" id="PF20150">
    <property type="entry name" value="2EXR"/>
    <property type="match status" value="1"/>
</dbReference>
<accession>A0A2J6Q4J0</accession>
<evidence type="ECO:0000259" key="1">
    <source>
        <dbReference type="Pfam" id="PF20150"/>
    </source>
</evidence>
<evidence type="ECO:0000313" key="3">
    <source>
        <dbReference type="Proteomes" id="UP000235672"/>
    </source>
</evidence>
<keyword evidence="3" id="KW-1185">Reference proteome</keyword>
<evidence type="ECO:0000313" key="2">
    <source>
        <dbReference type="EMBL" id="PMD21212.1"/>
    </source>
</evidence>
<dbReference type="EMBL" id="KZ613482">
    <property type="protein sequence ID" value="PMD21212.1"/>
    <property type="molecule type" value="Genomic_DNA"/>
</dbReference>
<dbReference type="InterPro" id="IPR045518">
    <property type="entry name" value="2EXR"/>
</dbReference>
<sequence>MSQEFPRSFQLFVRLAAELQLLIWTFSILREPRIIHITERKPHGSGRTTAFSLYEPISSRYELSPLLSVCRDSRRLFKRNYVKLSAISPFEHDQPIYFDPRLDTLYLEVSWKFLYLPTMNIREVDASPSEADQSAPINLSGNSTTHACFLDDANFNHFPFLANRNILNSIRHLAMEYGAFHALCHQHRVRAMGDFFRIFPSLETFNFVFGDTQLFDPPVELHHPLELEKIEQGSEYWEHKERVMLRETRAFKAARKEYLGLRIPDFGVKALRMVNQEPGTEEDSEIENAIIKKIESGAQETQIEVVESTDALLGEGRFHGRRANAL</sequence>
<dbReference type="OrthoDB" id="3560329at2759"/>
<protein>
    <recommendedName>
        <fullName evidence="1">2EXR domain-containing protein</fullName>
    </recommendedName>
</protein>
<dbReference type="AlphaFoldDB" id="A0A2J6Q4J0"/>
<proteinExistence type="predicted"/>
<dbReference type="Proteomes" id="UP000235672">
    <property type="component" value="Unassembled WGS sequence"/>
</dbReference>
<dbReference type="PANTHER" id="PTHR35910:SF6">
    <property type="entry name" value="2EXR DOMAIN-CONTAINING PROTEIN"/>
    <property type="match status" value="1"/>
</dbReference>
<name>A0A2J6Q4J0_9HELO</name>
<reference evidence="2 3" key="1">
    <citation type="submission" date="2016-05" db="EMBL/GenBank/DDBJ databases">
        <title>A degradative enzymes factory behind the ericoid mycorrhizal symbiosis.</title>
        <authorList>
            <consortium name="DOE Joint Genome Institute"/>
            <person name="Martino E."/>
            <person name="Morin E."/>
            <person name="Grelet G."/>
            <person name="Kuo A."/>
            <person name="Kohler A."/>
            <person name="Daghino S."/>
            <person name="Barry K."/>
            <person name="Choi C."/>
            <person name="Cichocki N."/>
            <person name="Clum A."/>
            <person name="Copeland A."/>
            <person name="Hainaut M."/>
            <person name="Haridas S."/>
            <person name="Labutti K."/>
            <person name="Lindquist E."/>
            <person name="Lipzen A."/>
            <person name="Khouja H.-R."/>
            <person name="Murat C."/>
            <person name="Ohm R."/>
            <person name="Olson A."/>
            <person name="Spatafora J."/>
            <person name="Veneault-Fourrey C."/>
            <person name="Henrissat B."/>
            <person name="Grigoriev I."/>
            <person name="Martin F."/>
            <person name="Perotto S."/>
        </authorList>
    </citation>
    <scope>NUCLEOTIDE SEQUENCE [LARGE SCALE GENOMIC DNA]</scope>
    <source>
        <strain evidence="2 3">UAMH 7357</strain>
    </source>
</reference>
<feature type="domain" description="2EXR" evidence="1">
    <location>
        <begin position="9"/>
        <end position="105"/>
    </location>
</feature>